<dbReference type="Pfam" id="PF20120">
    <property type="entry name" value="DUF6510"/>
    <property type="match status" value="1"/>
</dbReference>
<sequence length="96" mass="9860">MTIPGGPGSVAAYDGNLLAGPLSELFALDVTVAVVRCRGCGAEAEVATLRVYGPDPGLVGRCAGCDDVLLRVVRTPDAVWLDLGGVTSLRVPAPRR</sequence>
<accession>A0ABN3M230</accession>
<evidence type="ECO:0000313" key="2">
    <source>
        <dbReference type="Proteomes" id="UP001500730"/>
    </source>
</evidence>
<evidence type="ECO:0000313" key="1">
    <source>
        <dbReference type="EMBL" id="GAA2494425.1"/>
    </source>
</evidence>
<proteinExistence type="predicted"/>
<organism evidence="1 2">
    <name type="scientific">Terrabacter carboxydivorans</name>
    <dbReference type="NCBI Taxonomy" id="619730"/>
    <lineage>
        <taxon>Bacteria</taxon>
        <taxon>Bacillati</taxon>
        <taxon>Actinomycetota</taxon>
        <taxon>Actinomycetes</taxon>
        <taxon>Micrococcales</taxon>
        <taxon>Intrasporangiaceae</taxon>
        <taxon>Terrabacter</taxon>
    </lineage>
</organism>
<keyword evidence="2" id="KW-1185">Reference proteome</keyword>
<comment type="caution">
    <text evidence="1">The sequence shown here is derived from an EMBL/GenBank/DDBJ whole genome shotgun (WGS) entry which is preliminary data.</text>
</comment>
<gene>
    <name evidence="1" type="ORF">GCM10009858_35520</name>
</gene>
<dbReference type="Proteomes" id="UP001500730">
    <property type="component" value="Unassembled WGS sequence"/>
</dbReference>
<reference evidence="1 2" key="1">
    <citation type="journal article" date="2019" name="Int. J. Syst. Evol. Microbiol.">
        <title>The Global Catalogue of Microorganisms (GCM) 10K type strain sequencing project: providing services to taxonomists for standard genome sequencing and annotation.</title>
        <authorList>
            <consortium name="The Broad Institute Genomics Platform"/>
            <consortium name="The Broad Institute Genome Sequencing Center for Infectious Disease"/>
            <person name="Wu L."/>
            <person name="Ma J."/>
        </authorList>
    </citation>
    <scope>NUCLEOTIDE SEQUENCE [LARGE SCALE GENOMIC DNA]</scope>
    <source>
        <strain evidence="1 2">JCM 16259</strain>
    </source>
</reference>
<name>A0ABN3M230_9MICO</name>
<dbReference type="EMBL" id="BAAARE010000017">
    <property type="protein sequence ID" value="GAA2494425.1"/>
    <property type="molecule type" value="Genomic_DNA"/>
</dbReference>
<dbReference type="RefSeq" id="WP_344256368.1">
    <property type="nucleotide sequence ID" value="NZ_BAAARE010000017.1"/>
</dbReference>
<dbReference type="InterPro" id="IPR045423">
    <property type="entry name" value="DUF6510"/>
</dbReference>
<protein>
    <submittedName>
        <fullName evidence="1">Uncharacterized protein</fullName>
    </submittedName>
</protein>